<sequence>MRLLLLKKLVTIIPYLLAITALSFSVVYFAPGESTAMIILKHKVSGVFITETQAEQYAAEHNLNLPFKEAYFNWLKGIIRGDLGNSLITGDSVVSEIKTSFSKTLILALIALLTQVCISFPFGMYAAWKNKPSLNKLTEMWGICSMSIPFFWLALLVVWICAAKLKLHFVIGYHGIKSLLIPGILLGIMGSGYFIQIIKSKTVLVLQEGYIELARAQGLSPRKILFGHVLKNISAPCVAILAINVIALLGGSVLIEKIFSIPGFGLLMFNASGNKDYIMLSGGILFIGILVLTINLLADMYYIKMDRRASYELYAK</sequence>
<accession>A0A9Q9BK51</accession>
<feature type="transmembrane region" description="Helical" evidence="7">
    <location>
        <begin position="179"/>
        <end position="198"/>
    </location>
</feature>
<dbReference type="InterPro" id="IPR035906">
    <property type="entry name" value="MetI-like_sf"/>
</dbReference>
<dbReference type="SUPFAM" id="SSF161098">
    <property type="entry name" value="MetI-like"/>
    <property type="match status" value="1"/>
</dbReference>
<dbReference type="Pfam" id="PF00528">
    <property type="entry name" value="BPD_transp_1"/>
    <property type="match status" value="1"/>
</dbReference>
<reference evidence="9" key="1">
    <citation type="submission" date="2020-04" db="EMBL/GenBank/DDBJ databases">
        <title>Comparative genomics of oral phylogroup-2 Treponema strains.</title>
        <authorList>
            <person name="Zeng H."/>
            <person name="Chan Y.K."/>
            <person name="Watt R.M."/>
        </authorList>
    </citation>
    <scope>NUCLEOTIDE SEQUENCE</scope>
    <source>
        <strain evidence="9">OMZ 905</strain>
    </source>
</reference>
<feature type="transmembrane region" description="Helical" evidence="7">
    <location>
        <begin position="277"/>
        <end position="298"/>
    </location>
</feature>
<evidence type="ECO:0000256" key="4">
    <source>
        <dbReference type="ARBA" id="ARBA00022692"/>
    </source>
</evidence>
<dbReference type="Proteomes" id="UP001056981">
    <property type="component" value="Chromosome"/>
</dbReference>
<dbReference type="PANTHER" id="PTHR43163:SF6">
    <property type="entry name" value="DIPEPTIDE TRANSPORT SYSTEM PERMEASE PROTEIN DPPB-RELATED"/>
    <property type="match status" value="1"/>
</dbReference>
<comment type="subcellular location">
    <subcellularLocation>
        <location evidence="1 7">Cell membrane</location>
        <topology evidence="1 7">Multi-pass membrane protein</topology>
    </subcellularLocation>
</comment>
<evidence type="ECO:0000259" key="8">
    <source>
        <dbReference type="PROSITE" id="PS50928"/>
    </source>
</evidence>
<proteinExistence type="inferred from homology"/>
<evidence type="ECO:0000256" key="5">
    <source>
        <dbReference type="ARBA" id="ARBA00022989"/>
    </source>
</evidence>
<dbReference type="Gene3D" id="1.10.3720.10">
    <property type="entry name" value="MetI-like"/>
    <property type="match status" value="1"/>
</dbReference>
<comment type="similarity">
    <text evidence="7">Belongs to the binding-protein-dependent transport system permease family.</text>
</comment>
<name>A0A9Q9BK51_TREDN</name>
<evidence type="ECO:0000256" key="1">
    <source>
        <dbReference type="ARBA" id="ARBA00004651"/>
    </source>
</evidence>
<keyword evidence="4 7" id="KW-0812">Transmembrane</keyword>
<dbReference type="GO" id="GO:0055085">
    <property type="term" value="P:transmembrane transport"/>
    <property type="evidence" value="ECO:0007669"/>
    <property type="project" value="InterPro"/>
</dbReference>
<gene>
    <name evidence="9" type="ORF">E4N86_06925</name>
</gene>
<dbReference type="PROSITE" id="PS50928">
    <property type="entry name" value="ABC_TM1"/>
    <property type="match status" value="1"/>
</dbReference>
<feature type="domain" description="ABC transmembrane type-1" evidence="8">
    <location>
        <begin position="101"/>
        <end position="298"/>
    </location>
</feature>
<evidence type="ECO:0000256" key="6">
    <source>
        <dbReference type="ARBA" id="ARBA00023136"/>
    </source>
</evidence>
<keyword evidence="6 7" id="KW-0472">Membrane</keyword>
<dbReference type="InterPro" id="IPR000515">
    <property type="entry name" value="MetI-like"/>
</dbReference>
<keyword evidence="2 7" id="KW-0813">Transport</keyword>
<evidence type="ECO:0000256" key="2">
    <source>
        <dbReference type="ARBA" id="ARBA00022448"/>
    </source>
</evidence>
<dbReference type="AlphaFoldDB" id="A0A9Q9BK51"/>
<dbReference type="PANTHER" id="PTHR43163">
    <property type="entry name" value="DIPEPTIDE TRANSPORT SYSTEM PERMEASE PROTEIN DPPB-RELATED"/>
    <property type="match status" value="1"/>
</dbReference>
<feature type="transmembrane region" description="Helical" evidence="7">
    <location>
        <begin position="233"/>
        <end position="256"/>
    </location>
</feature>
<feature type="transmembrane region" description="Helical" evidence="7">
    <location>
        <begin position="140"/>
        <end position="167"/>
    </location>
</feature>
<keyword evidence="5 7" id="KW-1133">Transmembrane helix</keyword>
<keyword evidence="3" id="KW-1003">Cell membrane</keyword>
<evidence type="ECO:0000313" key="10">
    <source>
        <dbReference type="Proteomes" id="UP001056981"/>
    </source>
</evidence>
<evidence type="ECO:0000256" key="7">
    <source>
        <dbReference type="RuleBase" id="RU363032"/>
    </source>
</evidence>
<evidence type="ECO:0000256" key="3">
    <source>
        <dbReference type="ARBA" id="ARBA00022475"/>
    </source>
</evidence>
<feature type="transmembrane region" description="Helical" evidence="7">
    <location>
        <begin position="105"/>
        <end position="128"/>
    </location>
</feature>
<feature type="transmembrane region" description="Helical" evidence="7">
    <location>
        <begin position="12"/>
        <end position="31"/>
    </location>
</feature>
<dbReference type="EMBL" id="CP051635">
    <property type="protein sequence ID" value="UTD00447.1"/>
    <property type="molecule type" value="Genomic_DNA"/>
</dbReference>
<dbReference type="CDD" id="cd06261">
    <property type="entry name" value="TM_PBP2"/>
    <property type="match status" value="1"/>
</dbReference>
<organism evidence="9 10">
    <name type="scientific">Treponema denticola</name>
    <dbReference type="NCBI Taxonomy" id="158"/>
    <lineage>
        <taxon>Bacteria</taxon>
        <taxon>Pseudomonadati</taxon>
        <taxon>Spirochaetota</taxon>
        <taxon>Spirochaetia</taxon>
        <taxon>Spirochaetales</taxon>
        <taxon>Treponemataceae</taxon>
        <taxon>Treponema</taxon>
    </lineage>
</organism>
<evidence type="ECO:0000313" key="9">
    <source>
        <dbReference type="EMBL" id="UTD00447.1"/>
    </source>
</evidence>
<protein>
    <submittedName>
        <fullName evidence="9">ABC transporter permease</fullName>
    </submittedName>
</protein>
<dbReference type="GO" id="GO:0005886">
    <property type="term" value="C:plasma membrane"/>
    <property type="evidence" value="ECO:0007669"/>
    <property type="project" value="UniProtKB-SubCell"/>
</dbReference>